<evidence type="ECO:0000256" key="1">
    <source>
        <dbReference type="SAM" id="MobiDB-lite"/>
    </source>
</evidence>
<reference evidence="3" key="2">
    <citation type="submission" date="2025-08" db="UniProtKB">
        <authorList>
            <consortium name="RefSeq"/>
        </authorList>
    </citation>
    <scope>IDENTIFICATION</scope>
    <source>
        <tissue evidence="3">Young leaves</tissue>
    </source>
</reference>
<feature type="region of interest" description="Disordered" evidence="1">
    <location>
        <begin position="72"/>
        <end position="96"/>
    </location>
</feature>
<dbReference type="Proteomes" id="UP000694853">
    <property type="component" value="Unplaced"/>
</dbReference>
<keyword evidence="2" id="KW-1185">Reference proteome</keyword>
<evidence type="ECO:0000313" key="2">
    <source>
        <dbReference type="Proteomes" id="UP000694853"/>
    </source>
</evidence>
<dbReference type="KEGG" id="aprc:113854597"/>
<feature type="compositionally biased region" description="Basic and acidic residues" evidence="1">
    <location>
        <begin position="143"/>
        <end position="155"/>
    </location>
</feature>
<gene>
    <name evidence="3" type="primary">LOC113854597</name>
</gene>
<protein>
    <submittedName>
        <fullName evidence="3">Uncharacterized protein LOC113854597</fullName>
    </submittedName>
</protein>
<reference evidence="2" key="1">
    <citation type="journal article" date="2019" name="Toxins">
        <title>Detection of Abrin-Like and Prepropulchellin-Like Toxin Genes and Transcripts Using Whole Genome Sequencing and Full-Length Transcript Sequencing of Abrus precatorius.</title>
        <authorList>
            <person name="Hovde B.T."/>
            <person name="Daligault H.E."/>
            <person name="Hanschen E.R."/>
            <person name="Kunde Y.A."/>
            <person name="Johnson M.B."/>
            <person name="Starkenburg S.R."/>
            <person name="Johnson S.L."/>
        </authorList>
    </citation>
    <scope>NUCLEOTIDE SEQUENCE [LARGE SCALE GENOMIC DNA]</scope>
</reference>
<dbReference type="PANTHER" id="PTHR34572">
    <property type="entry name" value="GOLGIN FAMILY A PROTEIN"/>
    <property type="match status" value="1"/>
</dbReference>
<dbReference type="OrthoDB" id="2020529at2759"/>
<dbReference type="GeneID" id="113854597"/>
<feature type="compositionally biased region" description="Basic and acidic residues" evidence="1">
    <location>
        <begin position="173"/>
        <end position="183"/>
    </location>
</feature>
<dbReference type="RefSeq" id="XP_027341494.1">
    <property type="nucleotide sequence ID" value="XM_027485693.1"/>
</dbReference>
<sequence length="183" mass="20134">MEAVGSRLSRASSRYGAPTVFSGPVRKWKKKWVHVTPSSLHTNTHSHSHNNNATNNASSHLLLRRWTPITAPTAADDASGDVSDEPPRRKFRYTPIAVLEDKKKTVVEKVEHESTPEGDQLAARQTNLTHEMHGKLNMNGSADDAKDQNTSKLDLDLGLQGNDVESNQSSDDQLEKKHPVGAP</sequence>
<evidence type="ECO:0000313" key="3">
    <source>
        <dbReference type="RefSeq" id="XP_027341494.1"/>
    </source>
</evidence>
<dbReference type="PANTHER" id="PTHR34572:SF8">
    <property type="entry name" value="(RAPE) HYPOTHETICAL PROTEIN"/>
    <property type="match status" value="1"/>
</dbReference>
<feature type="region of interest" description="Disordered" evidence="1">
    <location>
        <begin position="130"/>
        <end position="183"/>
    </location>
</feature>
<organism evidence="2 3">
    <name type="scientific">Abrus precatorius</name>
    <name type="common">Indian licorice</name>
    <name type="synonym">Glycine abrus</name>
    <dbReference type="NCBI Taxonomy" id="3816"/>
    <lineage>
        <taxon>Eukaryota</taxon>
        <taxon>Viridiplantae</taxon>
        <taxon>Streptophyta</taxon>
        <taxon>Embryophyta</taxon>
        <taxon>Tracheophyta</taxon>
        <taxon>Spermatophyta</taxon>
        <taxon>Magnoliopsida</taxon>
        <taxon>eudicotyledons</taxon>
        <taxon>Gunneridae</taxon>
        <taxon>Pentapetalae</taxon>
        <taxon>rosids</taxon>
        <taxon>fabids</taxon>
        <taxon>Fabales</taxon>
        <taxon>Fabaceae</taxon>
        <taxon>Papilionoideae</taxon>
        <taxon>50 kb inversion clade</taxon>
        <taxon>NPAAA clade</taxon>
        <taxon>indigoferoid/millettioid clade</taxon>
        <taxon>Abreae</taxon>
        <taxon>Abrus</taxon>
    </lineage>
</organism>
<proteinExistence type="predicted"/>
<name>A0A8B8KER6_ABRPR</name>
<dbReference type="AlphaFoldDB" id="A0A8B8KER6"/>
<accession>A0A8B8KER6</accession>